<dbReference type="EMBL" id="PTPZ01000001">
    <property type="protein sequence ID" value="PPZ92547.1"/>
    <property type="molecule type" value="Genomic_DNA"/>
</dbReference>
<accession>A0A2S7I7J0</accession>
<sequence>MKKKKYIILALILSNFFLIKAQSAIVSSGSDTSSSAGMVSSTIGETIYTTTSSGNGSISQGTQQAYEVSTYLGVNETDINLIFNAFPNPVTDFLTISINKDYKNLSFELLDSNGRLLESNEISSKDSSINMVKRLPSVYLLNIKKGKQTIKTFKIIKK</sequence>
<dbReference type="NCBIfam" id="TIGR04183">
    <property type="entry name" value="Por_Secre_tail"/>
    <property type="match status" value="1"/>
</dbReference>
<keyword evidence="1 2" id="KW-0732">Signal</keyword>
<reference evidence="4 5" key="1">
    <citation type="submission" date="2018-02" db="EMBL/GenBank/DDBJ databases">
        <title>Draft genome sequence of bacterial isolates from marine environment.</title>
        <authorList>
            <person name="Singh S.K."/>
            <person name="Hill R."/>
            <person name="Major S."/>
            <person name="Cai H."/>
            <person name="Li Y."/>
        </authorList>
    </citation>
    <scope>NUCLEOTIDE SEQUENCE [LARGE SCALE GENOMIC DNA]</scope>
    <source>
        <strain evidence="4 5">IMET F</strain>
    </source>
</reference>
<evidence type="ECO:0000256" key="1">
    <source>
        <dbReference type="ARBA" id="ARBA00022729"/>
    </source>
</evidence>
<dbReference type="AlphaFoldDB" id="A0A2S7I7J0"/>
<name>A0A2S7I7J0_9FLAO</name>
<organism evidence="4 5">
    <name type="scientific">Cloacibacterium normanense</name>
    <dbReference type="NCBI Taxonomy" id="237258"/>
    <lineage>
        <taxon>Bacteria</taxon>
        <taxon>Pseudomonadati</taxon>
        <taxon>Bacteroidota</taxon>
        <taxon>Flavobacteriia</taxon>
        <taxon>Flavobacteriales</taxon>
        <taxon>Weeksellaceae</taxon>
    </lineage>
</organism>
<gene>
    <name evidence="4" type="ORF">C3729_00595</name>
</gene>
<evidence type="ECO:0000256" key="2">
    <source>
        <dbReference type="SAM" id="SignalP"/>
    </source>
</evidence>
<evidence type="ECO:0000259" key="3">
    <source>
        <dbReference type="Pfam" id="PF18962"/>
    </source>
</evidence>
<dbReference type="InterPro" id="IPR026444">
    <property type="entry name" value="Secre_tail"/>
</dbReference>
<feature type="domain" description="Secretion system C-terminal sorting" evidence="3">
    <location>
        <begin position="86"/>
        <end position="154"/>
    </location>
</feature>
<evidence type="ECO:0000313" key="5">
    <source>
        <dbReference type="Proteomes" id="UP000238565"/>
    </source>
</evidence>
<dbReference type="Proteomes" id="UP000238565">
    <property type="component" value="Unassembled WGS sequence"/>
</dbReference>
<comment type="caution">
    <text evidence="4">The sequence shown here is derived from an EMBL/GenBank/DDBJ whole genome shotgun (WGS) entry which is preliminary data.</text>
</comment>
<feature type="chain" id="PRO_5015480843" description="Secretion system C-terminal sorting domain-containing protein" evidence="2">
    <location>
        <begin position="22"/>
        <end position="158"/>
    </location>
</feature>
<evidence type="ECO:0000313" key="4">
    <source>
        <dbReference type="EMBL" id="PPZ92547.1"/>
    </source>
</evidence>
<protein>
    <recommendedName>
        <fullName evidence="3">Secretion system C-terminal sorting domain-containing protein</fullName>
    </recommendedName>
</protein>
<proteinExistence type="predicted"/>
<feature type="signal peptide" evidence="2">
    <location>
        <begin position="1"/>
        <end position="21"/>
    </location>
</feature>
<dbReference type="Pfam" id="PF18962">
    <property type="entry name" value="Por_Secre_tail"/>
    <property type="match status" value="1"/>
</dbReference>
<dbReference type="RefSeq" id="WP_104792362.1">
    <property type="nucleotide sequence ID" value="NZ_PTPZ01000001.1"/>
</dbReference>